<reference evidence="1" key="1">
    <citation type="journal article" date="2020" name="Nature">
        <title>Giant virus diversity and host interactions through global metagenomics.</title>
        <authorList>
            <person name="Schulz F."/>
            <person name="Roux S."/>
            <person name="Paez-Espino D."/>
            <person name="Jungbluth S."/>
            <person name="Walsh D.A."/>
            <person name="Denef V.J."/>
            <person name="McMahon K.D."/>
            <person name="Konstantinidis K.T."/>
            <person name="Eloe-Fadrosh E.A."/>
            <person name="Kyrpides N.C."/>
            <person name="Woyke T."/>
        </authorList>
    </citation>
    <scope>NUCLEOTIDE SEQUENCE</scope>
    <source>
        <strain evidence="1">GVMAG-S-ERX555967-130</strain>
    </source>
</reference>
<proteinExistence type="predicted"/>
<dbReference type="AlphaFoldDB" id="A0A6C0F6L7"/>
<evidence type="ECO:0000313" key="1">
    <source>
        <dbReference type="EMBL" id="QHT36832.1"/>
    </source>
</evidence>
<accession>A0A6C0F6L7</accession>
<protein>
    <submittedName>
        <fullName evidence="1">Uncharacterized protein</fullName>
    </submittedName>
</protein>
<organism evidence="1">
    <name type="scientific">viral metagenome</name>
    <dbReference type="NCBI Taxonomy" id="1070528"/>
    <lineage>
        <taxon>unclassified sequences</taxon>
        <taxon>metagenomes</taxon>
        <taxon>organismal metagenomes</taxon>
    </lineage>
</organism>
<name>A0A6C0F6L7_9ZZZZ</name>
<sequence>MNPFCELVLAIFGFIMLCIIIAADKDENNMDSYDRMMGIAGEGRTRGVLGAIYKQNGEYDFWANLFDSNSAWWYD</sequence>
<dbReference type="EMBL" id="MN738786">
    <property type="protein sequence ID" value="QHT36832.1"/>
    <property type="molecule type" value="Genomic_DNA"/>
</dbReference>